<keyword evidence="2" id="KW-1185">Reference proteome</keyword>
<dbReference type="InParanoid" id="A0A1H9N1G5"/>
<protein>
    <submittedName>
        <fullName evidence="1">Uncharacterized protein</fullName>
    </submittedName>
</protein>
<proteinExistence type="predicted"/>
<reference evidence="2" key="1">
    <citation type="submission" date="2016-10" db="EMBL/GenBank/DDBJ databases">
        <authorList>
            <person name="Varghese N."/>
            <person name="Submissions S."/>
        </authorList>
    </citation>
    <scope>NUCLEOTIDE SEQUENCE [LARGE SCALE GENOMIC DNA]</scope>
    <source>
        <strain evidence="2">DSM 24740</strain>
    </source>
</reference>
<sequence length="30" mass="3360">MVANFNIKLYVDGIHQGIAIKSVKDDLSNR</sequence>
<accession>A0A1H9N1G5</accession>
<name>A0A1H9N1G5_9BACT</name>
<dbReference type="EMBL" id="FOFB01000033">
    <property type="protein sequence ID" value="SER29671.1"/>
    <property type="molecule type" value="Genomic_DNA"/>
</dbReference>
<organism evidence="1 2">
    <name type="scientific">Neolewinella agarilytica</name>
    <dbReference type="NCBI Taxonomy" id="478744"/>
    <lineage>
        <taxon>Bacteria</taxon>
        <taxon>Pseudomonadati</taxon>
        <taxon>Bacteroidota</taxon>
        <taxon>Saprospiria</taxon>
        <taxon>Saprospirales</taxon>
        <taxon>Lewinellaceae</taxon>
        <taxon>Neolewinella</taxon>
    </lineage>
</organism>
<dbReference type="AlphaFoldDB" id="A0A1H9N1G5"/>
<evidence type="ECO:0000313" key="1">
    <source>
        <dbReference type="EMBL" id="SER29671.1"/>
    </source>
</evidence>
<evidence type="ECO:0000313" key="2">
    <source>
        <dbReference type="Proteomes" id="UP000199021"/>
    </source>
</evidence>
<dbReference type="Proteomes" id="UP000199021">
    <property type="component" value="Unassembled WGS sequence"/>
</dbReference>
<gene>
    <name evidence="1" type="ORF">SAMN05444359_1333</name>
</gene>